<dbReference type="EMBL" id="WFLI01000003">
    <property type="protein sequence ID" value="KAB8066200.1"/>
    <property type="molecule type" value="Genomic_DNA"/>
</dbReference>
<evidence type="ECO:0000313" key="2">
    <source>
        <dbReference type="Proteomes" id="UP000468717"/>
    </source>
</evidence>
<sequence length="138" mass="15220">MLVYDVDDFSFLAVRIKDVPAILANERTIPGRDRAYALFSFYRECGIHAVQDVTATGPADSDSYDAVVVRDAECLAVGPTQLALGAGTAFPFERIAGQLREEYGRQTSSSAAMLRRCSRQGELDTISKRLLDTQVKRK</sequence>
<proteinExistence type="predicted"/>
<protein>
    <submittedName>
        <fullName evidence="1">Uncharacterized protein</fullName>
    </submittedName>
</protein>
<evidence type="ECO:0000313" key="1">
    <source>
        <dbReference type="EMBL" id="KAB8066200.1"/>
    </source>
</evidence>
<dbReference type="RefSeq" id="WP_152281307.1">
    <property type="nucleotide sequence ID" value="NZ_WFLI01000003.1"/>
</dbReference>
<accession>A0A6I1I804</accession>
<reference evidence="1 2" key="1">
    <citation type="submission" date="2019-10" db="EMBL/GenBank/DDBJ databases">
        <title>Three novel species isolated from a subtropical stream in China.</title>
        <authorList>
            <person name="Lu H."/>
        </authorList>
    </citation>
    <scope>NUCLEOTIDE SEQUENCE [LARGE SCALE GENOMIC DNA]</scope>
    <source>
        <strain evidence="1 2">FT13W</strain>
    </source>
</reference>
<comment type="caution">
    <text evidence="1">The sequence shown here is derived from an EMBL/GenBank/DDBJ whole genome shotgun (WGS) entry which is preliminary data.</text>
</comment>
<gene>
    <name evidence="1" type="ORF">GCN75_03085</name>
</gene>
<dbReference type="AlphaFoldDB" id="A0A6I1I804"/>
<organism evidence="1 2">
    <name type="scientific">Janthinobacterium violaceinigrum</name>
    <dbReference type="NCBI Taxonomy" id="2654252"/>
    <lineage>
        <taxon>Bacteria</taxon>
        <taxon>Pseudomonadati</taxon>
        <taxon>Pseudomonadota</taxon>
        <taxon>Betaproteobacteria</taxon>
        <taxon>Burkholderiales</taxon>
        <taxon>Oxalobacteraceae</taxon>
        <taxon>Janthinobacterium</taxon>
    </lineage>
</organism>
<keyword evidence="2" id="KW-1185">Reference proteome</keyword>
<name>A0A6I1I804_9BURK</name>
<dbReference type="Proteomes" id="UP000468717">
    <property type="component" value="Unassembled WGS sequence"/>
</dbReference>